<evidence type="ECO:0000313" key="3">
    <source>
        <dbReference type="Proteomes" id="UP000177040"/>
    </source>
</evidence>
<gene>
    <name evidence="2" type="ORF">A2983_02325</name>
</gene>
<dbReference type="Proteomes" id="UP000177040">
    <property type="component" value="Unassembled WGS sequence"/>
</dbReference>
<dbReference type="InterPro" id="IPR000073">
    <property type="entry name" value="AB_hydrolase_1"/>
</dbReference>
<dbReference type="InterPro" id="IPR029058">
    <property type="entry name" value="AB_hydrolase_fold"/>
</dbReference>
<evidence type="ECO:0000259" key="1">
    <source>
        <dbReference type="Pfam" id="PF12697"/>
    </source>
</evidence>
<dbReference type="AlphaFoldDB" id="A0A1F6N2P5"/>
<dbReference type="PANTHER" id="PTHR43798:SF33">
    <property type="entry name" value="HYDROLASE, PUTATIVE (AFU_ORTHOLOGUE AFUA_2G14860)-RELATED"/>
    <property type="match status" value="1"/>
</dbReference>
<dbReference type="EMBL" id="MFQH01000015">
    <property type="protein sequence ID" value="OGH78265.1"/>
    <property type="molecule type" value="Genomic_DNA"/>
</dbReference>
<feature type="domain" description="AB hydrolase-1" evidence="1">
    <location>
        <begin position="12"/>
        <end position="244"/>
    </location>
</feature>
<sequence>MSSIILSQKAVLIILPGWGGTRQTWHEFIRLAEKDFEVRCLELPCFGAEPEPDSVWGISEYVEFVKNKILEINYSSSASGQKSDRKLIILGHSFGGQVAVQLVGTNSIICDTLILSGPAIFRKNWSFKALIFWPIAKLGRLFFSVSPFKKLEKTVRHVFYKLIDSPDYTQTSGRTRAIFQKITKQDVSEFLPQITVPTLVIAGEGDTSVSASASARAARLIRKATFVSVSNGTHGLHRQNPIEFLSIIKNYLTSL</sequence>
<dbReference type="GO" id="GO:0016020">
    <property type="term" value="C:membrane"/>
    <property type="evidence" value="ECO:0007669"/>
    <property type="project" value="TreeGrafter"/>
</dbReference>
<dbReference type="InterPro" id="IPR050266">
    <property type="entry name" value="AB_hydrolase_sf"/>
</dbReference>
<dbReference type="Gene3D" id="3.40.50.1820">
    <property type="entry name" value="alpha/beta hydrolase"/>
    <property type="match status" value="1"/>
</dbReference>
<reference evidence="2 3" key="1">
    <citation type="journal article" date="2016" name="Nat. Commun.">
        <title>Thousands of microbial genomes shed light on interconnected biogeochemical processes in an aquifer system.</title>
        <authorList>
            <person name="Anantharaman K."/>
            <person name="Brown C.T."/>
            <person name="Hug L.A."/>
            <person name="Sharon I."/>
            <person name="Castelle C.J."/>
            <person name="Probst A.J."/>
            <person name="Thomas B.C."/>
            <person name="Singh A."/>
            <person name="Wilkins M.J."/>
            <person name="Karaoz U."/>
            <person name="Brodie E.L."/>
            <person name="Williams K.H."/>
            <person name="Hubbard S.S."/>
            <person name="Banfield J.F."/>
        </authorList>
    </citation>
    <scope>NUCLEOTIDE SEQUENCE [LARGE SCALE GENOMIC DNA]</scope>
</reference>
<accession>A0A1F6N2P5</accession>
<comment type="caution">
    <text evidence="2">The sequence shown here is derived from an EMBL/GenBank/DDBJ whole genome shotgun (WGS) entry which is preliminary data.</text>
</comment>
<protein>
    <recommendedName>
        <fullName evidence="1">AB hydrolase-1 domain-containing protein</fullName>
    </recommendedName>
</protein>
<name>A0A1F6N2P5_9BACT</name>
<evidence type="ECO:0000313" key="2">
    <source>
        <dbReference type="EMBL" id="OGH78265.1"/>
    </source>
</evidence>
<proteinExistence type="predicted"/>
<dbReference type="Pfam" id="PF12697">
    <property type="entry name" value="Abhydrolase_6"/>
    <property type="match status" value="1"/>
</dbReference>
<dbReference type="SUPFAM" id="SSF53474">
    <property type="entry name" value="alpha/beta-Hydrolases"/>
    <property type="match status" value="1"/>
</dbReference>
<organism evidence="2 3">
    <name type="scientific">Candidatus Magasanikbacteria bacterium RIFCSPLOWO2_01_FULL_40_15</name>
    <dbReference type="NCBI Taxonomy" id="1798686"/>
    <lineage>
        <taxon>Bacteria</taxon>
        <taxon>Candidatus Magasanikiibacteriota</taxon>
    </lineage>
</organism>
<dbReference type="PANTHER" id="PTHR43798">
    <property type="entry name" value="MONOACYLGLYCEROL LIPASE"/>
    <property type="match status" value="1"/>
</dbReference>